<dbReference type="Proteomes" id="UP000320593">
    <property type="component" value="Unassembled WGS sequence"/>
</dbReference>
<proteinExistence type="predicted"/>
<accession>A0A562T2L4</accession>
<sequence length="74" mass="7806">MEFIDAAHQLQVSRGCRLWQVIDDAAADPQSLGLTGDGQIMTAVDHFLALPNSPALVSAPAKKSFSSDISPILA</sequence>
<name>A0A562T2L4_9HYPH</name>
<organism evidence="1 2">
    <name type="scientific">Roseibium hamelinense</name>
    <dbReference type="NCBI Taxonomy" id="150831"/>
    <lineage>
        <taxon>Bacteria</taxon>
        <taxon>Pseudomonadati</taxon>
        <taxon>Pseudomonadota</taxon>
        <taxon>Alphaproteobacteria</taxon>
        <taxon>Hyphomicrobiales</taxon>
        <taxon>Stappiaceae</taxon>
        <taxon>Roseibium</taxon>
    </lineage>
</organism>
<protein>
    <submittedName>
        <fullName evidence="1">Uncharacterized protein</fullName>
    </submittedName>
</protein>
<dbReference type="EMBL" id="VLLF01000005">
    <property type="protein sequence ID" value="TWI87046.1"/>
    <property type="molecule type" value="Genomic_DNA"/>
</dbReference>
<reference evidence="1 2" key="1">
    <citation type="submission" date="2019-07" db="EMBL/GenBank/DDBJ databases">
        <title>Genomic Encyclopedia of Archaeal and Bacterial Type Strains, Phase II (KMG-II): from individual species to whole genera.</title>
        <authorList>
            <person name="Goeker M."/>
        </authorList>
    </citation>
    <scope>NUCLEOTIDE SEQUENCE [LARGE SCALE GENOMIC DNA]</scope>
    <source>
        <strain evidence="1 2">ATCC BAA-252</strain>
    </source>
</reference>
<evidence type="ECO:0000313" key="2">
    <source>
        <dbReference type="Proteomes" id="UP000320593"/>
    </source>
</evidence>
<dbReference type="AlphaFoldDB" id="A0A562T2L4"/>
<gene>
    <name evidence="1" type="ORF">JM93_02283</name>
</gene>
<comment type="caution">
    <text evidence="1">The sequence shown here is derived from an EMBL/GenBank/DDBJ whole genome shotgun (WGS) entry which is preliminary data.</text>
</comment>
<evidence type="ECO:0000313" key="1">
    <source>
        <dbReference type="EMBL" id="TWI87046.1"/>
    </source>
</evidence>
<keyword evidence="2" id="KW-1185">Reference proteome</keyword>